<evidence type="ECO:0000256" key="6">
    <source>
        <dbReference type="ARBA" id="ARBA00023004"/>
    </source>
</evidence>
<comment type="caution">
    <text evidence="16">The sequence shown here is derived from an EMBL/GenBank/DDBJ whole genome shotgun (WGS) entry which is preliminary data.</text>
</comment>
<dbReference type="InterPro" id="IPR000531">
    <property type="entry name" value="Beta-barrel_TonB"/>
</dbReference>
<proteinExistence type="inferred from homology"/>
<evidence type="ECO:0000256" key="5">
    <source>
        <dbReference type="ARBA" id="ARBA00022692"/>
    </source>
</evidence>
<keyword evidence="6" id="KW-0408">Iron</keyword>
<dbReference type="Pfam" id="PF00593">
    <property type="entry name" value="TonB_dep_Rec_b-barrel"/>
    <property type="match status" value="1"/>
</dbReference>
<keyword evidence="4" id="KW-0410">Iron transport</keyword>
<dbReference type="PANTHER" id="PTHR32552">
    <property type="entry name" value="FERRICHROME IRON RECEPTOR-RELATED"/>
    <property type="match status" value="1"/>
</dbReference>
<dbReference type="Gene3D" id="2.40.170.20">
    <property type="entry name" value="TonB-dependent receptor, beta-barrel domain"/>
    <property type="match status" value="1"/>
</dbReference>
<feature type="domain" description="TonB-dependent receptor plug" evidence="15">
    <location>
        <begin position="53"/>
        <end position="162"/>
    </location>
</feature>
<dbReference type="PANTHER" id="PTHR32552:SF81">
    <property type="entry name" value="TONB-DEPENDENT OUTER MEMBRANE RECEPTOR"/>
    <property type="match status" value="1"/>
</dbReference>
<dbReference type="InterPro" id="IPR039426">
    <property type="entry name" value="TonB-dep_rcpt-like"/>
</dbReference>
<dbReference type="Pfam" id="PF07715">
    <property type="entry name" value="Plug"/>
    <property type="match status" value="1"/>
</dbReference>
<comment type="subcellular location">
    <subcellularLocation>
        <location evidence="1 11">Cell outer membrane</location>
        <topology evidence="1 11">Multi-pass membrane protein</topology>
    </subcellularLocation>
</comment>
<accession>A0ABP9WTV3</accession>
<name>A0ABP9WTV3_9GAMM</name>
<keyword evidence="9 11" id="KW-0472">Membrane</keyword>
<evidence type="ECO:0000256" key="3">
    <source>
        <dbReference type="ARBA" id="ARBA00022452"/>
    </source>
</evidence>
<dbReference type="InterPro" id="IPR036942">
    <property type="entry name" value="Beta-barrel_TonB_sf"/>
</dbReference>
<evidence type="ECO:0000256" key="8">
    <source>
        <dbReference type="ARBA" id="ARBA00023077"/>
    </source>
</evidence>
<evidence type="ECO:0000259" key="15">
    <source>
        <dbReference type="Pfam" id="PF07715"/>
    </source>
</evidence>
<dbReference type="SUPFAM" id="SSF56935">
    <property type="entry name" value="Porins"/>
    <property type="match status" value="1"/>
</dbReference>
<evidence type="ECO:0000256" key="9">
    <source>
        <dbReference type="ARBA" id="ARBA00023136"/>
    </source>
</evidence>
<keyword evidence="2 11" id="KW-0813">Transport</keyword>
<evidence type="ECO:0000313" key="17">
    <source>
        <dbReference type="Proteomes" id="UP001408594"/>
    </source>
</evidence>
<evidence type="ECO:0000256" key="12">
    <source>
        <dbReference type="RuleBase" id="RU003357"/>
    </source>
</evidence>
<keyword evidence="5 11" id="KW-0812">Transmembrane</keyword>
<dbReference type="InterPro" id="IPR012910">
    <property type="entry name" value="Plug_dom"/>
</dbReference>
<gene>
    <name evidence="16" type="primary">btuB_17</name>
    <name evidence="16" type="ORF">Maes01_02622</name>
</gene>
<evidence type="ECO:0000256" key="7">
    <source>
        <dbReference type="ARBA" id="ARBA00023065"/>
    </source>
</evidence>
<feature type="signal peptide" evidence="13">
    <location>
        <begin position="1"/>
        <end position="28"/>
    </location>
</feature>
<evidence type="ECO:0000256" key="10">
    <source>
        <dbReference type="ARBA" id="ARBA00023237"/>
    </source>
</evidence>
<evidence type="ECO:0000256" key="2">
    <source>
        <dbReference type="ARBA" id="ARBA00022448"/>
    </source>
</evidence>
<evidence type="ECO:0000256" key="13">
    <source>
        <dbReference type="SAM" id="SignalP"/>
    </source>
</evidence>
<keyword evidence="3 11" id="KW-1134">Transmembrane beta strand</keyword>
<keyword evidence="7" id="KW-0406">Ion transport</keyword>
<dbReference type="EMBL" id="BAABRT010000024">
    <property type="protein sequence ID" value="GAA5526033.1"/>
    <property type="molecule type" value="Genomic_DNA"/>
</dbReference>
<keyword evidence="10 11" id="KW-0998">Cell outer membrane</keyword>
<keyword evidence="17" id="KW-1185">Reference proteome</keyword>
<dbReference type="CDD" id="cd01347">
    <property type="entry name" value="ligand_gated_channel"/>
    <property type="match status" value="1"/>
</dbReference>
<feature type="domain" description="TonB-dependent receptor-like beta-barrel" evidence="14">
    <location>
        <begin position="263"/>
        <end position="675"/>
    </location>
</feature>
<organism evidence="16 17">
    <name type="scientific">Microbulbifer aestuariivivens</name>
    <dbReference type="NCBI Taxonomy" id="1908308"/>
    <lineage>
        <taxon>Bacteria</taxon>
        <taxon>Pseudomonadati</taxon>
        <taxon>Pseudomonadota</taxon>
        <taxon>Gammaproteobacteria</taxon>
        <taxon>Cellvibrionales</taxon>
        <taxon>Microbulbiferaceae</taxon>
        <taxon>Microbulbifer</taxon>
    </lineage>
</organism>
<evidence type="ECO:0000259" key="14">
    <source>
        <dbReference type="Pfam" id="PF00593"/>
    </source>
</evidence>
<comment type="similarity">
    <text evidence="11 12">Belongs to the TonB-dependent receptor family.</text>
</comment>
<feature type="chain" id="PRO_5045321696" evidence="13">
    <location>
        <begin position="29"/>
        <end position="709"/>
    </location>
</feature>
<evidence type="ECO:0000256" key="4">
    <source>
        <dbReference type="ARBA" id="ARBA00022496"/>
    </source>
</evidence>
<keyword evidence="8 12" id="KW-0798">TonB box</keyword>
<protein>
    <submittedName>
        <fullName evidence="16">Vitamin B12 transporter BtuB</fullName>
    </submittedName>
</protein>
<keyword evidence="13" id="KW-0732">Signal</keyword>
<reference evidence="16 17" key="1">
    <citation type="submission" date="2024-02" db="EMBL/GenBank/DDBJ databases">
        <title>Microbulbifer aestuariivivens NBRC 112533.</title>
        <authorList>
            <person name="Ichikawa N."/>
            <person name="Katano-Makiyama Y."/>
            <person name="Hidaka K."/>
        </authorList>
    </citation>
    <scope>NUCLEOTIDE SEQUENCE [LARGE SCALE GENOMIC DNA]</scope>
    <source>
        <strain evidence="16 17">NBRC 112533</strain>
    </source>
</reference>
<evidence type="ECO:0000256" key="1">
    <source>
        <dbReference type="ARBA" id="ARBA00004571"/>
    </source>
</evidence>
<evidence type="ECO:0000313" key="16">
    <source>
        <dbReference type="EMBL" id="GAA5526033.1"/>
    </source>
</evidence>
<dbReference type="RefSeq" id="WP_345552175.1">
    <property type="nucleotide sequence ID" value="NZ_BAABRT010000024.1"/>
</dbReference>
<dbReference type="Proteomes" id="UP001408594">
    <property type="component" value="Unassembled WGS sequence"/>
</dbReference>
<sequence>MSNPSIIKKPLALVIAALQLGAVGTAYAQQDQGRSATSLEEVVVTARKREESLQSVPIAVTALDSAALESRQISAVEDLGRAVPNLLTTPASGSPTNTRIFMRGLGQGESSQPTAESAVGLYIDDVYVARSNGANIGLYDIERIEVLRGPQGSLYGRNSTTGAIKVVTRKPTGEQDFDLSLSAGELDNKGVRISASAPLSSDWAAGVSAMYFEQGGYITRRDMESEAKIESDLNAREYGGVRTSLSRTVQDGFTADLSAYYFTDDGEASYITPMDAETGQPYFNGDFYSTGSNLPQFARADQYGASANLSWELGDITLRSVTAYRNVENDNLIDISGRNSWYIDTEVDSSQISQELQLLGSAFAERVDWIAGVYLLREESDSLTTNALGPILSTQDYTVETDSQALFGQATLHASEIVDLTLGLRYTRDDKQFDGTTNSNMLFENGSNRLSETFDDVTPKLGIDVQATDEMLIYASVAKGFKAGGFQGRALNAGDQEVLYDAEQVWTYEAGIKSEWLQNRLRLNANYFMNQFEDLQLNSLNPGGGTVIQNAAEAEVDGIEVELTYMATDRLYVVANYATAWGAYKELADNVSGVTLDSELPGTPEVNASIGVEHSFSFAAGELLWGLDYQHTSEVQPGASTSALVEVPSLDLFNGFVKFTDADDRWSVGLFGTNLGDKAYHYTGFTFSSFEAVYAASPRMIKAVVDYRF</sequence>
<dbReference type="PROSITE" id="PS52016">
    <property type="entry name" value="TONB_DEPENDENT_REC_3"/>
    <property type="match status" value="1"/>
</dbReference>
<evidence type="ECO:0000256" key="11">
    <source>
        <dbReference type="PROSITE-ProRule" id="PRU01360"/>
    </source>
</evidence>